<dbReference type="GO" id="GO:0008837">
    <property type="term" value="F:diaminopimelate epimerase activity"/>
    <property type="evidence" value="ECO:0007669"/>
    <property type="project" value="InterPro"/>
</dbReference>
<dbReference type="InterPro" id="IPR001653">
    <property type="entry name" value="DAP_epimerase_DapF"/>
</dbReference>
<proteinExistence type="inferred from homology"/>
<dbReference type="HAMAP" id="MF_00197">
    <property type="entry name" value="DAP_epimerase"/>
    <property type="match status" value="1"/>
</dbReference>
<dbReference type="PANTHER" id="PTHR31689:SF0">
    <property type="entry name" value="DIAMINOPIMELATE EPIMERASE"/>
    <property type="match status" value="1"/>
</dbReference>
<reference evidence="3" key="1">
    <citation type="submission" date="2020-05" db="EMBL/GenBank/DDBJ databases">
        <authorList>
            <person name="Chiriac C."/>
            <person name="Salcher M."/>
            <person name="Ghai R."/>
            <person name="Kavagutti S V."/>
        </authorList>
    </citation>
    <scope>NUCLEOTIDE SEQUENCE</scope>
</reference>
<dbReference type="SUPFAM" id="SSF54506">
    <property type="entry name" value="Diaminopimelate epimerase-like"/>
    <property type="match status" value="2"/>
</dbReference>
<evidence type="ECO:0000313" key="3">
    <source>
        <dbReference type="EMBL" id="CAB4791412.1"/>
    </source>
</evidence>
<gene>
    <name evidence="3" type="ORF">UFOPK2975_00660</name>
</gene>
<comment type="similarity">
    <text evidence="1">Belongs to the diaminopimelate epimerase family.</text>
</comment>
<evidence type="ECO:0000256" key="1">
    <source>
        <dbReference type="ARBA" id="ARBA00010219"/>
    </source>
</evidence>
<dbReference type="GO" id="GO:0005829">
    <property type="term" value="C:cytosol"/>
    <property type="evidence" value="ECO:0007669"/>
    <property type="project" value="TreeGrafter"/>
</dbReference>
<dbReference type="Pfam" id="PF01678">
    <property type="entry name" value="DAP_epimerase"/>
    <property type="match status" value="2"/>
</dbReference>
<protein>
    <submittedName>
        <fullName evidence="3">Unannotated protein</fullName>
    </submittedName>
</protein>
<evidence type="ECO:0000256" key="2">
    <source>
        <dbReference type="ARBA" id="ARBA00023235"/>
    </source>
</evidence>
<dbReference type="AlphaFoldDB" id="A0A6J6X3G1"/>
<accession>A0A6J6X3G1</accession>
<dbReference type="NCBIfam" id="TIGR00652">
    <property type="entry name" value="DapF"/>
    <property type="match status" value="1"/>
</dbReference>
<name>A0A6J6X3G1_9ZZZZ</name>
<keyword evidence="2" id="KW-0413">Isomerase</keyword>
<dbReference type="PANTHER" id="PTHR31689">
    <property type="entry name" value="DIAMINOPIMELATE EPIMERASE, CHLOROPLASTIC"/>
    <property type="match status" value="1"/>
</dbReference>
<dbReference type="GO" id="GO:0009089">
    <property type="term" value="P:lysine biosynthetic process via diaminopimelate"/>
    <property type="evidence" value="ECO:0007669"/>
    <property type="project" value="InterPro"/>
</dbReference>
<organism evidence="3">
    <name type="scientific">freshwater metagenome</name>
    <dbReference type="NCBI Taxonomy" id="449393"/>
    <lineage>
        <taxon>unclassified sequences</taxon>
        <taxon>metagenomes</taxon>
        <taxon>ecological metagenomes</taxon>
    </lineage>
</organism>
<sequence>MSSQNSSINVSVTKHNGLGNDFLVLDRREASALSNAQVAEIDWPNMARNWCNRKTGVGADGLLLLGRVSANTLTMRLFNSDGSLAEMSGNGIRCLAQAAHMADGLTSEVEYAVTTDAGERRVVVTPRANDALTVDASVDMGPIGTLVEPTGWASLECDPMRPVMHISVGNPHSVVGVEDVAVVPLKELGEKVPQINLEIIEPGPEVNAITMRVHERGAGITQACGTGACASAWAAVQWGLVPASASEVIVHMDGGDVKVRVNEPRSGSVTLIGPAQFMSKHVVEISL</sequence>
<dbReference type="EMBL" id="CAFAAG010000039">
    <property type="protein sequence ID" value="CAB4791412.1"/>
    <property type="molecule type" value="Genomic_DNA"/>
</dbReference>
<dbReference type="Gene3D" id="3.10.310.10">
    <property type="entry name" value="Diaminopimelate Epimerase, Chain A, domain 1"/>
    <property type="match status" value="2"/>
</dbReference>